<organism evidence="2 3">
    <name type="scientific">Dacryopinax primogenitus (strain DJM 731)</name>
    <name type="common">Brown rot fungus</name>
    <dbReference type="NCBI Taxonomy" id="1858805"/>
    <lineage>
        <taxon>Eukaryota</taxon>
        <taxon>Fungi</taxon>
        <taxon>Dikarya</taxon>
        <taxon>Basidiomycota</taxon>
        <taxon>Agaricomycotina</taxon>
        <taxon>Dacrymycetes</taxon>
        <taxon>Dacrymycetales</taxon>
        <taxon>Dacrymycetaceae</taxon>
        <taxon>Dacryopinax</taxon>
    </lineage>
</organism>
<evidence type="ECO:0000313" key="2">
    <source>
        <dbReference type="EMBL" id="EJU01292.1"/>
    </source>
</evidence>
<protein>
    <submittedName>
        <fullName evidence="2">Uncharacterized protein</fullName>
    </submittedName>
</protein>
<feature type="compositionally biased region" description="Basic and acidic residues" evidence="1">
    <location>
        <begin position="103"/>
        <end position="124"/>
    </location>
</feature>
<sequence>MHGLKKKKWFSHWHTKQGRSSSILNGQYPLQEIEPTYMHLPKLTKENASGEELNLSRALGQVYKDMVLVDSLEGNGGVSMQNVDDPSTESEDSNGDNNESEEDNKSDQGDSEDGKPKEPQDRPAKKDKKKKRKCKDKGKGRAVKTPAAPAASSSYLHHDHNLECGLPEPDTISKDEPAGNQPSEAANANNPQCIDREELAWDLLRALACFTLWGCDGDMSTIQGSEHGMLSNG</sequence>
<evidence type="ECO:0000256" key="1">
    <source>
        <dbReference type="SAM" id="MobiDB-lite"/>
    </source>
</evidence>
<dbReference type="HOGENOM" id="CLU_1189880_0_0_1"/>
<dbReference type="Proteomes" id="UP000030653">
    <property type="component" value="Unassembled WGS sequence"/>
</dbReference>
<reference evidence="2 3" key="1">
    <citation type="journal article" date="2012" name="Science">
        <title>The Paleozoic origin of enzymatic lignin decomposition reconstructed from 31 fungal genomes.</title>
        <authorList>
            <person name="Floudas D."/>
            <person name="Binder M."/>
            <person name="Riley R."/>
            <person name="Barry K."/>
            <person name="Blanchette R.A."/>
            <person name="Henrissat B."/>
            <person name="Martinez A.T."/>
            <person name="Otillar R."/>
            <person name="Spatafora J.W."/>
            <person name="Yadav J.S."/>
            <person name="Aerts A."/>
            <person name="Benoit I."/>
            <person name="Boyd A."/>
            <person name="Carlson A."/>
            <person name="Copeland A."/>
            <person name="Coutinho P.M."/>
            <person name="de Vries R.P."/>
            <person name="Ferreira P."/>
            <person name="Findley K."/>
            <person name="Foster B."/>
            <person name="Gaskell J."/>
            <person name="Glotzer D."/>
            <person name="Gorecki P."/>
            <person name="Heitman J."/>
            <person name="Hesse C."/>
            <person name="Hori C."/>
            <person name="Igarashi K."/>
            <person name="Jurgens J.A."/>
            <person name="Kallen N."/>
            <person name="Kersten P."/>
            <person name="Kohler A."/>
            <person name="Kuees U."/>
            <person name="Kumar T.K.A."/>
            <person name="Kuo A."/>
            <person name="LaButti K."/>
            <person name="Larrondo L.F."/>
            <person name="Lindquist E."/>
            <person name="Ling A."/>
            <person name="Lombard V."/>
            <person name="Lucas S."/>
            <person name="Lundell T."/>
            <person name="Martin R."/>
            <person name="McLaughlin D.J."/>
            <person name="Morgenstern I."/>
            <person name="Morin E."/>
            <person name="Murat C."/>
            <person name="Nagy L.G."/>
            <person name="Nolan M."/>
            <person name="Ohm R.A."/>
            <person name="Patyshakuliyeva A."/>
            <person name="Rokas A."/>
            <person name="Ruiz-Duenas F.J."/>
            <person name="Sabat G."/>
            <person name="Salamov A."/>
            <person name="Samejima M."/>
            <person name="Schmutz J."/>
            <person name="Slot J.C."/>
            <person name="St John F."/>
            <person name="Stenlid J."/>
            <person name="Sun H."/>
            <person name="Sun S."/>
            <person name="Syed K."/>
            <person name="Tsang A."/>
            <person name="Wiebenga A."/>
            <person name="Young D."/>
            <person name="Pisabarro A."/>
            <person name="Eastwood D.C."/>
            <person name="Martin F."/>
            <person name="Cullen D."/>
            <person name="Grigoriev I.V."/>
            <person name="Hibbett D.S."/>
        </authorList>
    </citation>
    <scope>NUCLEOTIDE SEQUENCE [LARGE SCALE GENOMIC DNA]</scope>
    <source>
        <strain evidence="2 3">DJM-731 SS1</strain>
    </source>
</reference>
<dbReference type="RefSeq" id="XP_040628189.1">
    <property type="nucleotide sequence ID" value="XM_040771159.1"/>
</dbReference>
<evidence type="ECO:0000313" key="3">
    <source>
        <dbReference type="Proteomes" id="UP000030653"/>
    </source>
</evidence>
<dbReference type="AlphaFoldDB" id="M5G640"/>
<feature type="compositionally biased region" description="Basic residues" evidence="1">
    <location>
        <begin position="125"/>
        <end position="142"/>
    </location>
</feature>
<name>M5G640_DACPD</name>
<dbReference type="GeneID" id="63686221"/>
<gene>
    <name evidence="2" type="ORF">DACRYDRAFT_16041</name>
</gene>
<feature type="region of interest" description="Disordered" evidence="1">
    <location>
        <begin position="74"/>
        <end position="190"/>
    </location>
</feature>
<proteinExistence type="predicted"/>
<accession>M5G640</accession>
<keyword evidence="3" id="KW-1185">Reference proteome</keyword>
<dbReference type="EMBL" id="JH795864">
    <property type="protein sequence ID" value="EJU01292.1"/>
    <property type="molecule type" value="Genomic_DNA"/>
</dbReference>
<feature type="compositionally biased region" description="Acidic residues" evidence="1">
    <location>
        <begin position="86"/>
        <end position="102"/>
    </location>
</feature>
<feature type="compositionally biased region" description="Polar residues" evidence="1">
    <location>
        <begin position="180"/>
        <end position="190"/>
    </location>
</feature>